<proteinExistence type="predicted"/>
<comment type="caution">
    <text evidence="2">The sequence shown here is derived from an EMBL/GenBank/DDBJ whole genome shotgun (WGS) entry which is preliminary data.</text>
</comment>
<dbReference type="SMART" id="SM00460">
    <property type="entry name" value="TGc"/>
    <property type="match status" value="1"/>
</dbReference>
<keyword evidence="3" id="KW-1185">Reference proteome</keyword>
<reference evidence="2 3" key="1">
    <citation type="submission" date="2023-08" db="EMBL/GenBank/DDBJ databases">
        <title>Oxalobacteraceae gen .nov., isolated from river sludge outside the plant.</title>
        <authorList>
            <person name="Zhao S.Y."/>
        </authorList>
    </citation>
    <scope>NUCLEOTIDE SEQUENCE [LARGE SCALE GENOMIC DNA]</scope>
    <source>
        <strain evidence="2 3">R-40</strain>
    </source>
</reference>
<dbReference type="Gene3D" id="3.10.620.30">
    <property type="match status" value="1"/>
</dbReference>
<evidence type="ECO:0000259" key="1">
    <source>
        <dbReference type="SMART" id="SM00460"/>
    </source>
</evidence>
<dbReference type="Gene3D" id="2.60.40.2250">
    <property type="match status" value="1"/>
</dbReference>
<protein>
    <submittedName>
        <fullName evidence="2">Transglutaminase family protein</fullName>
    </submittedName>
</protein>
<dbReference type="InterPro" id="IPR002931">
    <property type="entry name" value="Transglutaminase-like"/>
</dbReference>
<evidence type="ECO:0000313" key="2">
    <source>
        <dbReference type="EMBL" id="MDQ9171404.1"/>
    </source>
</evidence>
<gene>
    <name evidence="2" type="ORF">Q8A64_13400</name>
</gene>
<organism evidence="2 3">
    <name type="scientific">Keguizhuia sedimenti</name>
    <dbReference type="NCBI Taxonomy" id="3064264"/>
    <lineage>
        <taxon>Bacteria</taxon>
        <taxon>Pseudomonadati</taxon>
        <taxon>Pseudomonadota</taxon>
        <taxon>Betaproteobacteria</taxon>
        <taxon>Burkholderiales</taxon>
        <taxon>Oxalobacteraceae</taxon>
        <taxon>Keguizhuia</taxon>
    </lineage>
</organism>
<dbReference type="Proteomes" id="UP001225596">
    <property type="component" value="Unassembled WGS sequence"/>
</dbReference>
<name>A0ABU1BRA4_9BURK</name>
<accession>A0ABU1BRA4</accession>
<dbReference type="PANTHER" id="PTHR33490:SF12">
    <property type="entry name" value="BLL5557 PROTEIN"/>
    <property type="match status" value="1"/>
</dbReference>
<dbReference type="EMBL" id="JAUYVH010000009">
    <property type="protein sequence ID" value="MDQ9171404.1"/>
    <property type="molecule type" value="Genomic_DNA"/>
</dbReference>
<evidence type="ECO:0000313" key="3">
    <source>
        <dbReference type="Proteomes" id="UP001225596"/>
    </source>
</evidence>
<dbReference type="Pfam" id="PF01841">
    <property type="entry name" value="Transglut_core"/>
    <property type="match status" value="1"/>
</dbReference>
<dbReference type="PANTHER" id="PTHR33490">
    <property type="entry name" value="BLR5614 PROTEIN-RELATED"/>
    <property type="match status" value="1"/>
</dbReference>
<feature type="domain" description="Transglutaminase-like" evidence="1">
    <location>
        <begin position="186"/>
        <end position="256"/>
    </location>
</feature>
<dbReference type="RefSeq" id="WP_338437343.1">
    <property type="nucleotide sequence ID" value="NZ_JAUYVH010000009.1"/>
</dbReference>
<dbReference type="InterPro" id="IPR038765">
    <property type="entry name" value="Papain-like_cys_pep_sf"/>
</dbReference>
<sequence>MPCHAQREGLQSKMIREPLFEAPSTASIIEIGCTLGYVAPKPTPAFFMLQPHSQSGQTIVEEKLTSSVDMPVDRMTDLYGNRILKTVLVAGYNEFRYEALVNAAECSKQPLFSANADSLQALPLEIMRYALPSRYCDSDKLLQFAAQKFGDIPHPGEQAHAICNWVHRNLEYRYGSGDSTLSALEAIQRGYGVCRDFSHVVIALCRALDIPARYVAGYIPRTEDNAVEGENDIGVDFHAYAEIYFSGQWNIFDARYNRSFKGMVKIAHGLDAVDAAFASFYGNVEPVKFQVWARPVDAATLAIPSPADAAPVHIPHYGLPSCGSAETARLSE</sequence>
<dbReference type="SUPFAM" id="SSF54001">
    <property type="entry name" value="Cysteine proteinases"/>
    <property type="match status" value="1"/>
</dbReference>